<gene>
    <name evidence="1" type="ORF">PGLA1383_LOCUS29239</name>
</gene>
<reference evidence="1" key="1">
    <citation type="submission" date="2021-02" db="EMBL/GenBank/DDBJ databases">
        <authorList>
            <person name="Dougan E. K."/>
            <person name="Rhodes N."/>
            <person name="Thang M."/>
            <person name="Chan C."/>
        </authorList>
    </citation>
    <scope>NUCLEOTIDE SEQUENCE</scope>
</reference>
<dbReference type="EMBL" id="CAJNNV010025024">
    <property type="protein sequence ID" value="CAE8611435.1"/>
    <property type="molecule type" value="Genomic_DNA"/>
</dbReference>
<dbReference type="AlphaFoldDB" id="A0A813FB40"/>
<accession>A0A813FB40</accession>
<protein>
    <submittedName>
        <fullName evidence="1">Uncharacterized protein</fullName>
    </submittedName>
</protein>
<comment type="caution">
    <text evidence="1">The sequence shown here is derived from an EMBL/GenBank/DDBJ whole genome shotgun (WGS) entry which is preliminary data.</text>
</comment>
<evidence type="ECO:0000313" key="1">
    <source>
        <dbReference type="EMBL" id="CAE8611435.1"/>
    </source>
</evidence>
<sequence>MVDFRYPSPERSVRFDLPHPVDDFRCFGGSIYAACTDTSNWKPRIQVYRCNSNEPGLSECLCTVVEDYDSGGRSPREDLKVFSICPKGFALSYGDKLATGTVSEPRWQDLADRDYADARCPPTRCLGTAQLRAKESSSVVATYPEFHARGNSLEAPMFENG</sequence>
<proteinExistence type="predicted"/>
<dbReference type="Proteomes" id="UP000654075">
    <property type="component" value="Unassembled WGS sequence"/>
</dbReference>
<keyword evidence="2" id="KW-1185">Reference proteome</keyword>
<organism evidence="1 2">
    <name type="scientific">Polarella glacialis</name>
    <name type="common">Dinoflagellate</name>
    <dbReference type="NCBI Taxonomy" id="89957"/>
    <lineage>
        <taxon>Eukaryota</taxon>
        <taxon>Sar</taxon>
        <taxon>Alveolata</taxon>
        <taxon>Dinophyceae</taxon>
        <taxon>Suessiales</taxon>
        <taxon>Suessiaceae</taxon>
        <taxon>Polarella</taxon>
    </lineage>
</organism>
<name>A0A813FB40_POLGL</name>
<evidence type="ECO:0000313" key="2">
    <source>
        <dbReference type="Proteomes" id="UP000654075"/>
    </source>
</evidence>